<keyword evidence="6" id="KW-0832">Ubl conjugation</keyword>
<keyword evidence="6" id="KW-1035">Host cytoplasm</keyword>
<comment type="similarity">
    <text evidence="6">Belongs to the LRR-containing bacterial E3 ligase family.</text>
</comment>
<dbReference type="InterPro" id="IPR003591">
    <property type="entry name" value="Leu-rich_rpt_typical-subtyp"/>
</dbReference>
<comment type="PTM">
    <text evidence="6">Ubiquitinated in the presence of host E1 ubiquitin-activating enzyme, E2 ubiquitin-conjugating enzyme and ubiquitin.</text>
</comment>
<feature type="active site" description="Glycyl thioester intermediate" evidence="6">
    <location>
        <position position="2022"/>
    </location>
</feature>
<dbReference type="RefSeq" id="WP_048386743.1">
    <property type="nucleotide sequence ID" value="NZ_JBQDSB010000013.1"/>
</dbReference>
<organism evidence="8 9">
    <name type="scientific">Pseudomonas helleri</name>
    <dbReference type="NCBI Taxonomy" id="1608996"/>
    <lineage>
        <taxon>Bacteria</taxon>
        <taxon>Pseudomonadati</taxon>
        <taxon>Pseudomonadota</taxon>
        <taxon>Gammaproteobacteria</taxon>
        <taxon>Pseudomonadales</taxon>
        <taxon>Pseudomonadaceae</taxon>
        <taxon>Pseudomonas</taxon>
    </lineage>
</organism>
<name>A0A6A7Z7S1_9PSED</name>
<protein>
    <recommendedName>
        <fullName evidence="2">RING-type E3 ubiquitin transferase</fullName>
        <ecNumber evidence="2">2.3.2.27</ecNumber>
    </recommendedName>
</protein>
<dbReference type="InterPro" id="IPR050216">
    <property type="entry name" value="LRR_domain-containing"/>
</dbReference>
<proteinExistence type="inferred from homology"/>
<dbReference type="GO" id="GO:0005576">
    <property type="term" value="C:extracellular region"/>
    <property type="evidence" value="ECO:0007669"/>
    <property type="project" value="UniProtKB-UniRule"/>
</dbReference>
<evidence type="ECO:0000256" key="1">
    <source>
        <dbReference type="ARBA" id="ARBA00000900"/>
    </source>
</evidence>
<keyword evidence="5" id="KW-0843">Virulence</keyword>
<dbReference type="PROSITE" id="PS52053">
    <property type="entry name" value="NEL"/>
    <property type="match status" value="1"/>
</dbReference>
<dbReference type="InterPro" id="IPR032675">
    <property type="entry name" value="LRR_dom_sf"/>
</dbReference>
<feature type="domain" description="NEL" evidence="7">
    <location>
        <begin position="1930"/>
        <end position="2219"/>
    </location>
</feature>
<dbReference type="Pfam" id="PF14496">
    <property type="entry name" value="NEL"/>
    <property type="match status" value="1"/>
</dbReference>
<reference evidence="8 9" key="1">
    <citation type="submission" date="2019-10" db="EMBL/GenBank/DDBJ databases">
        <title>Evaluation of single-gene subtyping targets for Pseudomonas.</title>
        <authorList>
            <person name="Reichler S.J."/>
            <person name="Orsi R.H."/>
            <person name="Wiedmann M."/>
            <person name="Martin N.H."/>
            <person name="Murphy S.I."/>
        </authorList>
    </citation>
    <scope>NUCLEOTIDE SEQUENCE [LARGE SCALE GENOMIC DNA]</scope>
    <source>
        <strain evidence="8 9">FSL R10-2107</strain>
    </source>
</reference>
<dbReference type="SMART" id="SM00369">
    <property type="entry name" value="LRR_TYP"/>
    <property type="match status" value="3"/>
</dbReference>
<dbReference type="InterPro" id="IPR029487">
    <property type="entry name" value="NEL_dom"/>
</dbReference>
<dbReference type="GO" id="GO:0016567">
    <property type="term" value="P:protein ubiquitination"/>
    <property type="evidence" value="ECO:0007669"/>
    <property type="project" value="InterPro"/>
</dbReference>
<dbReference type="GO" id="GO:0061630">
    <property type="term" value="F:ubiquitin protein ligase activity"/>
    <property type="evidence" value="ECO:0007669"/>
    <property type="project" value="UniProtKB-EC"/>
</dbReference>
<dbReference type="PANTHER" id="PTHR48051">
    <property type="match status" value="1"/>
</dbReference>
<evidence type="ECO:0000256" key="6">
    <source>
        <dbReference type="PROSITE-ProRule" id="PRU01398"/>
    </source>
</evidence>
<evidence type="ECO:0000256" key="3">
    <source>
        <dbReference type="ARBA" id="ARBA00022614"/>
    </source>
</evidence>
<keyword evidence="9" id="KW-1185">Reference proteome</keyword>
<sequence length="2219" mass="248366">MTSRSPAVRQRAPLLLSSTQWAQKEALAYVSAIYEEHFASLTLEQKKRYPELFKRCEQSLKNLDQELTRLKDTFKTTHLAQLKSELKTLLGVDIDPEKARIYTRYREEVEEDFIEYLARLRGDKSATQAPTFRPTPSRTPRALDESKFKEHLKSVSLWDAACENFSYRTDSLLLKPFSYEQASFIDYNSDLQGHPAGPFIAIVRTLDLGTQLKATLDAAVDPGGSLHQRAEEVVRSCFEFELLEALRTPRQSKLFKDEHDKLALMFKGETPAHIWGVSMSVTKKELSLNPLQLARSADTSLLFGDEDSFDYVKDVDIPLPPFNSSREGEMDPPLFMIKLEDEWGVYSYFPQRLGGALRWHKDVSDAFSHFLNQIKYDYRKGQLGWFTQQLSLKDLGFFSTLLSKEAKPKGLTWLAGVLYDSFTSVFPEADLDSLRLFVEMRVSDSPDIVPFITHRHLHRYRANLSQLATGKSVRDWQAFKEALSDIANEVLGMLTTPVPGGVQGLNKIMQVAVFGSLAYSVVQGVTQAVKGESTTFASAMADTADLLINARLIGVASRVHRQRMSTLWNTLGRPRKVTRADGTAELWSPQLTAYPHLAALDNLTPNSEGLYERDGKVYAKVQEGNQTVAVEVTYDPKAQHYALKANSAQAFTPAVKYDPVHQVWHLALDDVQALGDAQLLQRMLPGNTPDAAQGQIERLLDITGTPREQLLNVWQGELVSGPLADGVRRLHADQLIDRIINELPLRGEMPTNADSVVLALLTQLPDWPADTVLDVFNQQGQLVETYGQDPQAGTFQSHVELKRLDHGTYVARHDATQGSAQVEQMFSLILDQLSAESPLGRNGNPDISKTGRIASVREQIANLARDDKTLLFQALTVLEGHKRSDPVASSDPAKQYLPLVCPPLSESTTALLAKLHELNPSLSIESLETLLEAHPFNAYAVKRALEHNAQPLDFDYAAERLKTKLRTDLALDTIYHRRAFNSDGDLWAREFARGVLHDKLGRRLVVVDATRTPLLPAPVATGPDDTTVVLTHQGHGVYQATNLHTGELDTYSQTPDSFFLALSQFLSHEERQTVGGAGASIDGLRRTLGDAMRANRQANGEVNLWDTTTAQYERDVPLTFQQPPGELGLYEVQGKAYVALHGAVYQVEFDRVIHQWRMVHPDKPGVNTPILEHNYKGAWRQQTERPQQWDALKLLRRLRAQRSSFSDEVGRQIMAVSHTDEGVLRRVHINNLAPPPLLMDTWKRFKIEDDINDFVKNMQAHHTLSKASGDFQLLLIQSLPGWPRNKVLQITDAQGAVMKEYGADLDSALGRIRISIEASRNGRFLRTLLMNLNEADTRALLGEYNPIIENRMLALAKKIAAHALKREANLFRSIYENQEHSADPHVQLVQKQHPHLPKSVIEHVVLHASRHERIHYLDKGLVPPRVTEQLQWTAKEVRLARAYEGLYLNATATPDSEKLTLHLLKSLPGWPGEVSIEVRDASVTGKVLDRIGAEDAPAARVLVLRDGRYRAWSREGQPVNPESVNGNNLLSSILHALQPTERAAIGVKDVSDTHSLNQKIQALAVAHRANLRALLGLEPPAPPRKPPMNVDREFTVYPLTVTLDNATHPLSLIREARDLYPSMDYEDTINFLDTLGATPAERETALVQRRTQFQMLQGELRAWEQIQLYPYGTSHMGVAAPGHRAQARARIESAWRRESDLSVMEDTGDIVGFELDLSGLDIGDLPAISGDFSHVGALQMEGMNLRNGSNEFLASFTHLRLLDMSNNRIDRLPAAIAEMPLLMSLELMDNRITLTPETAQQLASLPSLRALSLSGNPLGISPDVSQMLDLHSLDLSNTGISQWPNGLWALPHIEWANLRDNAMTTIPDAVFEPQWTVGANRSTSISGNPLDAPTRDRLITYWAQSHNDFGYGPTIAHSFNLLTLNAQVQTTANDVSPWLPSDASPAQTAARTQQWQLLQGAGDNVKDFFQTLVLFAHDRRKMSEQVWGHLTNRVWTLIDQMLANTALRETLLNRIFREERSCGDGAMVLLENMEVEVLVHEALNRAGDAQREAELFNLAKRLFRLRQVDLLSEAEVARRVAAGGNPDAAEVILFYRVELAQSLDLPTQARTMLYAPTAGVSPGQIASARASILALDGSPTFMHAIMYEKFWRTFLLNNYADRFATIEADYQRDYTKLSEETGLSDEIELRRGSELTLARDQQVNLLIEELTLNVYNSAT</sequence>
<evidence type="ECO:0000313" key="9">
    <source>
        <dbReference type="Proteomes" id="UP000470186"/>
    </source>
</evidence>
<dbReference type="Proteomes" id="UP000470186">
    <property type="component" value="Unassembled WGS sequence"/>
</dbReference>
<dbReference type="GO" id="GO:0005737">
    <property type="term" value="C:cytoplasm"/>
    <property type="evidence" value="ECO:0007669"/>
    <property type="project" value="TreeGrafter"/>
</dbReference>
<evidence type="ECO:0000256" key="2">
    <source>
        <dbReference type="ARBA" id="ARBA00012483"/>
    </source>
</evidence>
<evidence type="ECO:0000256" key="5">
    <source>
        <dbReference type="ARBA" id="ARBA00023026"/>
    </source>
</evidence>
<evidence type="ECO:0000313" key="8">
    <source>
        <dbReference type="EMBL" id="MQU32072.1"/>
    </source>
</evidence>
<comment type="caution">
    <text evidence="8">The sequence shown here is derived from an EMBL/GenBank/DDBJ whole genome shotgun (WGS) entry which is preliminary data.</text>
</comment>
<dbReference type="PANTHER" id="PTHR48051:SF1">
    <property type="entry name" value="RAS SUPPRESSOR PROTEIN 1"/>
    <property type="match status" value="1"/>
</dbReference>
<dbReference type="EMBL" id="WIVX01000047">
    <property type="protein sequence ID" value="MQU32072.1"/>
    <property type="molecule type" value="Genomic_DNA"/>
</dbReference>
<dbReference type="EC" id="2.3.2.27" evidence="2"/>
<keyword evidence="6" id="KW-0808">Transferase</keyword>
<gene>
    <name evidence="8" type="ORF">GHO30_11830</name>
</gene>
<evidence type="ECO:0000256" key="4">
    <source>
        <dbReference type="ARBA" id="ARBA00022737"/>
    </source>
</evidence>
<dbReference type="Gene3D" id="1.20.58.360">
    <property type="entry name" value="Shigella T3SS effector IpaH defines"/>
    <property type="match status" value="1"/>
</dbReference>
<keyword evidence="3" id="KW-0433">Leucine-rich repeat</keyword>
<comment type="catalytic activity">
    <reaction evidence="1">
        <text>S-ubiquitinyl-[E2 ubiquitin-conjugating enzyme]-L-cysteine + [acceptor protein]-L-lysine = [E2 ubiquitin-conjugating enzyme]-L-cysteine + N(6)-ubiquitinyl-[acceptor protein]-L-lysine.</text>
        <dbReference type="EC" id="2.3.2.27"/>
    </reaction>
</comment>
<dbReference type="SUPFAM" id="SSF52058">
    <property type="entry name" value="L domain-like"/>
    <property type="match status" value="1"/>
</dbReference>
<accession>A0A6A7Z7S1</accession>
<keyword evidence="6" id="KW-0833">Ubl conjugation pathway</keyword>
<keyword evidence="6" id="KW-0964">Secreted</keyword>
<evidence type="ECO:0000259" key="7">
    <source>
        <dbReference type="PROSITE" id="PS52053"/>
    </source>
</evidence>
<dbReference type="Gene3D" id="3.80.10.10">
    <property type="entry name" value="Ribonuclease Inhibitor"/>
    <property type="match status" value="2"/>
</dbReference>
<keyword evidence="4" id="KW-0677">Repeat</keyword>